<reference evidence="1 2" key="1">
    <citation type="journal article" date="2018" name="Sci. Rep.">
        <title>Genomic signatures of local adaptation to the degree of environmental predictability in rotifers.</title>
        <authorList>
            <person name="Franch-Gras L."/>
            <person name="Hahn C."/>
            <person name="Garcia-Roger E.M."/>
            <person name="Carmona M.J."/>
            <person name="Serra M."/>
            <person name="Gomez A."/>
        </authorList>
    </citation>
    <scope>NUCLEOTIDE SEQUENCE [LARGE SCALE GENOMIC DNA]</scope>
    <source>
        <strain evidence="1">HYR1</strain>
    </source>
</reference>
<dbReference type="EMBL" id="REGN01006867">
    <property type="protein sequence ID" value="RNA08054.1"/>
    <property type="molecule type" value="Genomic_DNA"/>
</dbReference>
<sequence>MEICIYVLTLISQKSEVKSKFELLDKLAPMRVHMRRHSIRFAYASHQATTYGNQLTTSNLSEYYVASIQLNAV</sequence>
<protein>
    <submittedName>
        <fullName evidence="1">Uncharacterized protein</fullName>
    </submittedName>
</protein>
<evidence type="ECO:0000313" key="1">
    <source>
        <dbReference type="EMBL" id="RNA08054.1"/>
    </source>
</evidence>
<comment type="caution">
    <text evidence="1">The sequence shown here is derived from an EMBL/GenBank/DDBJ whole genome shotgun (WGS) entry which is preliminary data.</text>
</comment>
<proteinExistence type="predicted"/>
<keyword evidence="2" id="KW-1185">Reference proteome</keyword>
<organism evidence="1 2">
    <name type="scientific">Brachionus plicatilis</name>
    <name type="common">Marine rotifer</name>
    <name type="synonym">Brachionus muelleri</name>
    <dbReference type="NCBI Taxonomy" id="10195"/>
    <lineage>
        <taxon>Eukaryota</taxon>
        <taxon>Metazoa</taxon>
        <taxon>Spiralia</taxon>
        <taxon>Gnathifera</taxon>
        <taxon>Rotifera</taxon>
        <taxon>Eurotatoria</taxon>
        <taxon>Monogononta</taxon>
        <taxon>Pseudotrocha</taxon>
        <taxon>Ploima</taxon>
        <taxon>Brachionidae</taxon>
        <taxon>Brachionus</taxon>
    </lineage>
</organism>
<dbReference type="AlphaFoldDB" id="A0A3M7QA64"/>
<accession>A0A3M7QA64</accession>
<evidence type="ECO:0000313" key="2">
    <source>
        <dbReference type="Proteomes" id="UP000276133"/>
    </source>
</evidence>
<dbReference type="Proteomes" id="UP000276133">
    <property type="component" value="Unassembled WGS sequence"/>
</dbReference>
<gene>
    <name evidence="1" type="ORF">BpHYR1_001611</name>
</gene>
<name>A0A3M7QA64_BRAPC</name>